<dbReference type="AlphaFoldDB" id="A0A6A4KSH2"/>
<dbReference type="EMBL" id="QEFC01003985">
    <property type="protein sequence ID" value="KAE9446077.1"/>
    <property type="molecule type" value="Genomic_DNA"/>
</dbReference>
<dbReference type="InterPro" id="IPR000073">
    <property type="entry name" value="AB_hydrolase_1"/>
</dbReference>
<dbReference type="SUPFAM" id="SSF53474">
    <property type="entry name" value="alpha/beta-Hydrolases"/>
    <property type="match status" value="1"/>
</dbReference>
<dbReference type="InterPro" id="IPR029058">
    <property type="entry name" value="AB_hydrolase_fold"/>
</dbReference>
<name>A0A6A4KSH2_9ERIC</name>
<evidence type="ECO:0000259" key="2">
    <source>
        <dbReference type="Pfam" id="PF00561"/>
    </source>
</evidence>
<gene>
    <name evidence="3" type="ORF">C3L33_22000</name>
</gene>
<feature type="transmembrane region" description="Helical" evidence="1">
    <location>
        <begin position="21"/>
        <end position="45"/>
    </location>
</feature>
<proteinExistence type="predicted"/>
<dbReference type="Gene3D" id="3.40.50.1820">
    <property type="entry name" value="alpha/beta hydrolase"/>
    <property type="match status" value="1"/>
</dbReference>
<dbReference type="OrthoDB" id="284184at2759"/>
<dbReference type="PRINTS" id="PR00111">
    <property type="entry name" value="ABHYDROLASE"/>
</dbReference>
<dbReference type="GO" id="GO:0016787">
    <property type="term" value="F:hydrolase activity"/>
    <property type="evidence" value="ECO:0007669"/>
    <property type="project" value="UniProtKB-ARBA"/>
</dbReference>
<comment type="caution">
    <text evidence="3">The sequence shown here is derived from an EMBL/GenBank/DDBJ whole genome shotgun (WGS) entry which is preliminary data.</text>
</comment>
<reference evidence="3" key="1">
    <citation type="journal article" date="2019" name="Genome Biol. Evol.">
        <title>The Rhododendron genome and chromosomal organization provide insight into shared whole-genome duplications across the heath family (Ericaceae).</title>
        <authorList>
            <person name="Soza V.L."/>
            <person name="Lindsley D."/>
            <person name="Waalkes A."/>
            <person name="Ramage E."/>
            <person name="Patwardhan R.P."/>
            <person name="Burton J.N."/>
            <person name="Adey A."/>
            <person name="Kumar A."/>
            <person name="Qiu R."/>
            <person name="Shendure J."/>
            <person name="Hall B."/>
        </authorList>
    </citation>
    <scope>NUCLEOTIDE SEQUENCE</scope>
    <source>
        <strain evidence="3">RSF 1966-606</strain>
    </source>
</reference>
<dbReference type="Pfam" id="PF00561">
    <property type="entry name" value="Abhydrolase_1"/>
    <property type="match status" value="1"/>
</dbReference>
<keyword evidence="1" id="KW-0472">Membrane</keyword>
<accession>A0A6A4KSH2</accession>
<protein>
    <recommendedName>
        <fullName evidence="2">AB hydrolase-1 domain-containing protein</fullName>
    </recommendedName>
</protein>
<feature type="transmembrane region" description="Helical" evidence="1">
    <location>
        <begin position="140"/>
        <end position="162"/>
    </location>
</feature>
<dbReference type="PANTHER" id="PTHR43689:SF14">
    <property type="entry name" value="LYSOPHOSPHOLIPASE BODYGUARD 4-RELATED"/>
    <property type="match status" value="1"/>
</dbReference>
<feature type="domain" description="AB hydrolase-1" evidence="2">
    <location>
        <begin position="182"/>
        <end position="292"/>
    </location>
</feature>
<feature type="non-terminal residue" evidence="3">
    <location>
        <position position="1"/>
    </location>
</feature>
<keyword evidence="1" id="KW-0812">Transmembrane</keyword>
<sequence length="502" mass="56448">MTVPIVSPIFSGKWPGKTAEFLVSAMSSIVFLFLDFLDILLCVFFKIVDEFFEGNAGPCYCHNRGEGRAGAIDERGSEVSETLYGRENVFREMGSVRFPRKSAGFVKNGGGNGIVGNRWSDCGCESCVSWMSIGDQRLHVVCWIAIEFVFPLVALEVAHVVVLIRFTDAFGSDCSSRPTENVIFLHGFLSSSLIWTEMVFPNLSEPTKRNYRLFAVDLLGFGRSPKPRDCLYTLRDHLEMVEKSVIDAFQLSSFHLVAHSMGCIVAVALAAKHSKSVKSITLLAPPYFMSPKDGASLTALRGLADRKLWPPLLFGSAVMAWYEHLGRGVCFLFCRNHRAWEWILKLLTRRRLPYLGLCDGPPRVEGKTPYSVTLVVKRHNAMQYAPRDLHFMFTDMTRHTHHSAWHTMHNVICGGAKSMDEFLEALRDSKAKIHVIQGAQDHVVPVECSSNIKMKVPQAEVEIIANADHNTIILNREREFTQNLERIWASTADNKIAARMLF</sequence>
<dbReference type="PANTHER" id="PTHR43689">
    <property type="entry name" value="HYDROLASE"/>
    <property type="match status" value="1"/>
</dbReference>
<evidence type="ECO:0000313" key="3">
    <source>
        <dbReference type="EMBL" id="KAE9446077.1"/>
    </source>
</evidence>
<evidence type="ECO:0000256" key="1">
    <source>
        <dbReference type="SAM" id="Phobius"/>
    </source>
</evidence>
<organism evidence="3">
    <name type="scientific">Rhododendron williamsianum</name>
    <dbReference type="NCBI Taxonomy" id="262921"/>
    <lineage>
        <taxon>Eukaryota</taxon>
        <taxon>Viridiplantae</taxon>
        <taxon>Streptophyta</taxon>
        <taxon>Embryophyta</taxon>
        <taxon>Tracheophyta</taxon>
        <taxon>Spermatophyta</taxon>
        <taxon>Magnoliopsida</taxon>
        <taxon>eudicotyledons</taxon>
        <taxon>Gunneridae</taxon>
        <taxon>Pentapetalae</taxon>
        <taxon>asterids</taxon>
        <taxon>Ericales</taxon>
        <taxon>Ericaceae</taxon>
        <taxon>Ericoideae</taxon>
        <taxon>Rhodoreae</taxon>
        <taxon>Rhododendron</taxon>
    </lineage>
</organism>
<keyword evidence="1" id="KW-1133">Transmembrane helix</keyword>